<dbReference type="PANTHER" id="PTHR46361:SF3">
    <property type="entry name" value="ELECTRON CARRIER_ PROTEIN DISULFIDE OXIDOREDUCTASE"/>
    <property type="match status" value="1"/>
</dbReference>
<dbReference type="InterPro" id="IPR036305">
    <property type="entry name" value="RGS_sf"/>
</dbReference>
<dbReference type="RefSeq" id="XP_044546124.1">
    <property type="nucleotide sequence ID" value="XM_044698040.1"/>
</dbReference>
<dbReference type="PANTHER" id="PTHR46361">
    <property type="entry name" value="ELECTRON CARRIER/ PROTEIN DISULFIDE OXIDOREDUCTASE"/>
    <property type="match status" value="1"/>
</dbReference>
<dbReference type="AlphaFoldDB" id="A0AA88GG69"/>
<feature type="region of interest" description="Disordered" evidence="2">
    <location>
        <begin position="567"/>
        <end position="590"/>
    </location>
</feature>
<protein>
    <recommendedName>
        <fullName evidence="3">RGS domain-containing protein</fullName>
    </recommendedName>
</protein>
<dbReference type="InterPro" id="IPR044926">
    <property type="entry name" value="RGS_subdomain_2"/>
</dbReference>
<feature type="coiled-coil region" evidence="1">
    <location>
        <begin position="20"/>
        <end position="47"/>
    </location>
</feature>
<evidence type="ECO:0000256" key="1">
    <source>
        <dbReference type="SAM" id="Coils"/>
    </source>
</evidence>
<accession>A0AA88GG69</accession>
<dbReference type="Gene3D" id="1.10.167.10">
    <property type="entry name" value="Regulator of G-protein Signalling 4, domain 2"/>
    <property type="match status" value="1"/>
</dbReference>
<dbReference type="GeneID" id="68100464"/>
<evidence type="ECO:0000256" key="2">
    <source>
        <dbReference type="SAM" id="MobiDB-lite"/>
    </source>
</evidence>
<sequence length="757" mass="86311">MSSTSLGKSSLTDSQASFKLQGFETERVELDQLIVKYKDQIDQYAQNGITVEKTLSCPLGASYFYKFLSEEFNKENIIAYYDLKSLNDFLLYSKKKMDWVIDTSEVYKEELLNDFDTDTRSSITSMSWVSNTSSATSCYRCVASTNEMKECAKMIDKFTNTYLNASSIHEINISSPMKSKTLKATEFVKDLKKFLEIAAKDETCSVSVEEQTKVMHQHIDELLIVLDELKTELLQNMMDPFQRFLTSDGLYECLALFLSSQGDDGFHRQRILNANKAEGTIVLNQPDMSSSQQHLSIINDTMKNLSVGHPITRLQQLLEDLLDILNQSTDLYAISQSETAGSMKDDSKNQVQIDLKYDDLTLPGKHAWEKFVHSSYDLAHVDLTLLKTDEEKLTFFINAYNLILLHALLVSGSLPQVEVTNIIFYRKVKYNIGGHLFSLSDIFNGILQCNQMKCLIYGKAFKKNDERRKFIPDRTFPEVYFGLINMTKYSPKLQVYQPTTLLDSLKQNTEDYFTRYVQVLASSQDPSDLVEIAIPTNLKEHKVELKNFWKGDTKTVLKAVSNLSTASSSMSSLNPDMTESSSVSSGSESTVETEKRKEVLNYLIENYHPELFNTLTGETKKITKKTKLSYKPYQVNPPNWFTVFRSEFQQQIQDKFKVDVPASGEVLLAKQAKEKHCLIESFFSKFSRTQKLVENANSTAGNTSGEPKESFCKRKRAAAMWQNKSFKKKDVSIIDFILGRKKEPTAKKQKKQSCLIA</sequence>
<name>A0AA88GG69_NAELO</name>
<evidence type="ECO:0000313" key="4">
    <source>
        <dbReference type="EMBL" id="KAG2378862.1"/>
    </source>
</evidence>
<keyword evidence="5" id="KW-1185">Reference proteome</keyword>
<evidence type="ECO:0000259" key="3">
    <source>
        <dbReference type="PROSITE" id="PS50132"/>
    </source>
</evidence>
<feature type="domain" description="RGS" evidence="3">
    <location>
        <begin position="50"/>
        <end position="115"/>
    </location>
</feature>
<dbReference type="InterPro" id="IPR006869">
    <property type="entry name" value="DUF547"/>
</dbReference>
<gene>
    <name evidence="4" type="ORF">C9374_008010</name>
</gene>
<dbReference type="Proteomes" id="UP000816034">
    <property type="component" value="Unassembled WGS sequence"/>
</dbReference>
<organism evidence="4 5">
    <name type="scientific">Naegleria lovaniensis</name>
    <name type="common">Amoeba</name>
    <dbReference type="NCBI Taxonomy" id="51637"/>
    <lineage>
        <taxon>Eukaryota</taxon>
        <taxon>Discoba</taxon>
        <taxon>Heterolobosea</taxon>
        <taxon>Tetramitia</taxon>
        <taxon>Eutetramitia</taxon>
        <taxon>Vahlkampfiidae</taxon>
        <taxon>Naegleria</taxon>
    </lineage>
</organism>
<comment type="caution">
    <text evidence="4">The sequence shown here is derived from an EMBL/GenBank/DDBJ whole genome shotgun (WGS) entry which is preliminary data.</text>
</comment>
<reference evidence="4 5" key="1">
    <citation type="journal article" date="2018" name="BMC Genomics">
        <title>The genome of Naegleria lovaniensis, the basis for a comparative approach to unravel pathogenicity factors of the human pathogenic amoeba N. fowleri.</title>
        <authorList>
            <person name="Liechti N."/>
            <person name="Schurch N."/>
            <person name="Bruggmann R."/>
            <person name="Wittwer M."/>
        </authorList>
    </citation>
    <scope>NUCLEOTIDE SEQUENCE [LARGE SCALE GENOMIC DNA]</scope>
    <source>
        <strain evidence="4 5">ATCC 30569</strain>
    </source>
</reference>
<evidence type="ECO:0000313" key="5">
    <source>
        <dbReference type="Proteomes" id="UP000816034"/>
    </source>
</evidence>
<proteinExistence type="predicted"/>
<dbReference type="SUPFAM" id="SSF48097">
    <property type="entry name" value="Regulator of G-protein signaling, RGS"/>
    <property type="match status" value="1"/>
</dbReference>
<keyword evidence="1" id="KW-0175">Coiled coil</keyword>
<dbReference type="PROSITE" id="PS50132">
    <property type="entry name" value="RGS"/>
    <property type="match status" value="1"/>
</dbReference>
<dbReference type="Pfam" id="PF04784">
    <property type="entry name" value="DUF547"/>
    <property type="match status" value="1"/>
</dbReference>
<dbReference type="InterPro" id="IPR016137">
    <property type="entry name" value="RGS"/>
</dbReference>
<dbReference type="EMBL" id="PYSW02000031">
    <property type="protein sequence ID" value="KAG2378862.1"/>
    <property type="molecule type" value="Genomic_DNA"/>
</dbReference>